<dbReference type="PROSITE" id="PS50949">
    <property type="entry name" value="HTH_GNTR"/>
    <property type="match status" value="1"/>
</dbReference>
<evidence type="ECO:0000256" key="3">
    <source>
        <dbReference type="ARBA" id="ARBA00023163"/>
    </source>
</evidence>
<dbReference type="Pfam" id="PF00392">
    <property type="entry name" value="GntR"/>
    <property type="match status" value="1"/>
</dbReference>
<dbReference type="Gene3D" id="3.40.1410.10">
    <property type="entry name" value="Chorismate lyase-like"/>
    <property type="match status" value="1"/>
</dbReference>
<dbReference type="Gene3D" id="1.10.10.10">
    <property type="entry name" value="Winged helix-like DNA-binding domain superfamily/Winged helix DNA-binding domain"/>
    <property type="match status" value="1"/>
</dbReference>
<dbReference type="SMART" id="SM00345">
    <property type="entry name" value="HTH_GNTR"/>
    <property type="match status" value="1"/>
</dbReference>
<keyword evidence="3" id="KW-0804">Transcription</keyword>
<dbReference type="CDD" id="cd07377">
    <property type="entry name" value="WHTH_GntR"/>
    <property type="match status" value="1"/>
</dbReference>
<dbReference type="PRINTS" id="PR00035">
    <property type="entry name" value="HTHGNTR"/>
</dbReference>
<name>A0ABW3PUE9_9BACL</name>
<dbReference type="Pfam" id="PF07702">
    <property type="entry name" value="UTRA"/>
    <property type="match status" value="1"/>
</dbReference>
<feature type="domain" description="HTH gntR-type" evidence="4">
    <location>
        <begin position="1"/>
        <end position="69"/>
    </location>
</feature>
<dbReference type="InterPro" id="IPR000524">
    <property type="entry name" value="Tscrpt_reg_HTH_GntR"/>
</dbReference>
<dbReference type="InterPro" id="IPR036388">
    <property type="entry name" value="WH-like_DNA-bd_sf"/>
</dbReference>
<dbReference type="Proteomes" id="UP001597169">
    <property type="component" value="Unassembled WGS sequence"/>
</dbReference>
<protein>
    <submittedName>
        <fullName evidence="5">GntR family transcriptional regulator</fullName>
    </submittedName>
</protein>
<gene>
    <name evidence="5" type="ORF">ACFQ3J_14285</name>
</gene>
<dbReference type="InterPro" id="IPR011663">
    <property type="entry name" value="UTRA"/>
</dbReference>
<comment type="caution">
    <text evidence="5">The sequence shown here is derived from an EMBL/GenBank/DDBJ whole genome shotgun (WGS) entry which is preliminary data.</text>
</comment>
<organism evidence="5 6">
    <name type="scientific">Paenibacillus provencensis</name>
    <dbReference type="NCBI Taxonomy" id="441151"/>
    <lineage>
        <taxon>Bacteria</taxon>
        <taxon>Bacillati</taxon>
        <taxon>Bacillota</taxon>
        <taxon>Bacilli</taxon>
        <taxon>Bacillales</taxon>
        <taxon>Paenibacillaceae</taxon>
        <taxon>Paenibacillus</taxon>
    </lineage>
</organism>
<dbReference type="RefSeq" id="WP_091153557.1">
    <property type="nucleotide sequence ID" value="NZ_JBHTKX010000001.1"/>
</dbReference>
<proteinExistence type="predicted"/>
<dbReference type="InterPro" id="IPR036390">
    <property type="entry name" value="WH_DNA-bd_sf"/>
</dbReference>
<evidence type="ECO:0000313" key="6">
    <source>
        <dbReference type="Proteomes" id="UP001597169"/>
    </source>
</evidence>
<dbReference type="SUPFAM" id="SSF46785">
    <property type="entry name" value="Winged helix' DNA-binding domain"/>
    <property type="match status" value="1"/>
</dbReference>
<dbReference type="SUPFAM" id="SSF64288">
    <property type="entry name" value="Chorismate lyase-like"/>
    <property type="match status" value="1"/>
</dbReference>
<accession>A0ABW3PUE9</accession>
<keyword evidence="2" id="KW-0238">DNA-binding</keyword>
<dbReference type="EMBL" id="JBHTKX010000001">
    <property type="protein sequence ID" value="MFD1129340.1"/>
    <property type="molecule type" value="Genomic_DNA"/>
</dbReference>
<dbReference type="PANTHER" id="PTHR44846:SF17">
    <property type="entry name" value="GNTR-FAMILY TRANSCRIPTIONAL REGULATOR"/>
    <property type="match status" value="1"/>
</dbReference>
<reference evidence="6" key="1">
    <citation type="journal article" date="2019" name="Int. J. Syst. Evol. Microbiol.">
        <title>The Global Catalogue of Microorganisms (GCM) 10K type strain sequencing project: providing services to taxonomists for standard genome sequencing and annotation.</title>
        <authorList>
            <consortium name="The Broad Institute Genomics Platform"/>
            <consortium name="The Broad Institute Genome Sequencing Center for Infectious Disease"/>
            <person name="Wu L."/>
            <person name="Ma J."/>
        </authorList>
    </citation>
    <scope>NUCLEOTIDE SEQUENCE [LARGE SCALE GENOMIC DNA]</scope>
    <source>
        <strain evidence="6">CCUG 53519</strain>
    </source>
</reference>
<keyword evidence="6" id="KW-1185">Reference proteome</keyword>
<evidence type="ECO:0000256" key="2">
    <source>
        <dbReference type="ARBA" id="ARBA00023125"/>
    </source>
</evidence>
<evidence type="ECO:0000256" key="1">
    <source>
        <dbReference type="ARBA" id="ARBA00023015"/>
    </source>
</evidence>
<evidence type="ECO:0000313" key="5">
    <source>
        <dbReference type="EMBL" id="MFD1129340.1"/>
    </source>
</evidence>
<evidence type="ECO:0000259" key="4">
    <source>
        <dbReference type="PROSITE" id="PS50949"/>
    </source>
</evidence>
<dbReference type="InterPro" id="IPR028978">
    <property type="entry name" value="Chorismate_lyase_/UTRA_dom_sf"/>
</dbReference>
<sequence>MSDEMEIMDYFVSSIQSGRYEPHDKLPSENEIADRMKVPRITARKAYQRLQELGYIYSMQGKGSFVRDRHQQIPLVLNSDKSFSQKMIEMGFDYESRNIRCEKIVFNHKIYEMLQASEQENVYRIDRLRLIEGQPLALHSSYVSETRFPDIGHAGRELGSIFQYYKSKGYTAFQSHQTQLRLTYPNKQERELLECSSLIPLLVLESACADKESGQTLEYSKIMYRGDSFTYVI</sequence>
<dbReference type="SMART" id="SM00866">
    <property type="entry name" value="UTRA"/>
    <property type="match status" value="1"/>
</dbReference>
<dbReference type="PANTHER" id="PTHR44846">
    <property type="entry name" value="MANNOSYL-D-GLYCERATE TRANSPORT/METABOLISM SYSTEM REPRESSOR MNGR-RELATED"/>
    <property type="match status" value="1"/>
</dbReference>
<dbReference type="InterPro" id="IPR050679">
    <property type="entry name" value="Bact_HTH_transcr_reg"/>
</dbReference>
<keyword evidence="1" id="KW-0805">Transcription regulation</keyword>